<protein>
    <recommendedName>
        <fullName evidence="2">STAS domain-containing protein</fullName>
    </recommendedName>
</protein>
<name>A0ABN3JU92_9ACTN</name>
<feature type="compositionally biased region" description="Gly residues" evidence="1">
    <location>
        <begin position="143"/>
        <end position="154"/>
    </location>
</feature>
<organism evidence="3 4">
    <name type="scientific">Actinomadura vinacea</name>
    <dbReference type="NCBI Taxonomy" id="115336"/>
    <lineage>
        <taxon>Bacteria</taxon>
        <taxon>Bacillati</taxon>
        <taxon>Actinomycetota</taxon>
        <taxon>Actinomycetes</taxon>
        <taxon>Streptosporangiales</taxon>
        <taxon>Thermomonosporaceae</taxon>
        <taxon>Actinomadura</taxon>
    </lineage>
</organism>
<dbReference type="SUPFAM" id="SSF52091">
    <property type="entry name" value="SpoIIaa-like"/>
    <property type="match status" value="1"/>
</dbReference>
<evidence type="ECO:0000313" key="3">
    <source>
        <dbReference type="EMBL" id="GAA2438146.1"/>
    </source>
</evidence>
<feature type="domain" description="STAS" evidence="2">
    <location>
        <begin position="4"/>
        <end position="114"/>
    </location>
</feature>
<dbReference type="EMBL" id="BAAARW010000022">
    <property type="protein sequence ID" value="GAA2438146.1"/>
    <property type="molecule type" value="Genomic_DNA"/>
</dbReference>
<proteinExistence type="predicted"/>
<dbReference type="Proteomes" id="UP001501231">
    <property type="component" value="Unassembled WGS sequence"/>
</dbReference>
<dbReference type="Gene3D" id="3.30.750.24">
    <property type="entry name" value="STAS domain"/>
    <property type="match status" value="1"/>
</dbReference>
<dbReference type="Pfam" id="PF01740">
    <property type="entry name" value="STAS"/>
    <property type="match status" value="1"/>
</dbReference>
<dbReference type="CDD" id="cd07043">
    <property type="entry name" value="STAS_anti-anti-sigma_factors"/>
    <property type="match status" value="1"/>
</dbReference>
<feature type="region of interest" description="Disordered" evidence="1">
    <location>
        <begin position="121"/>
        <end position="154"/>
    </location>
</feature>
<sequence length="154" mass="15875">MKVGADRISETTGPAVVRFPAEVDLSNGDLLLTEALRRLREGAPALVMDLGGCSFCDSSGPNAIFRAKVRADAMGVPLLVVLPRTGLVRRICDIAGVTRRVPTASDMESALAMLAVPAKPGPVAAETAPLNTPPARPMPSGNGRHGPGGGRRAS</sequence>
<comment type="caution">
    <text evidence="3">The sequence shown here is derived from an EMBL/GenBank/DDBJ whole genome shotgun (WGS) entry which is preliminary data.</text>
</comment>
<dbReference type="PROSITE" id="PS50801">
    <property type="entry name" value="STAS"/>
    <property type="match status" value="1"/>
</dbReference>
<dbReference type="RefSeq" id="WP_344593654.1">
    <property type="nucleotide sequence ID" value="NZ_BAAARW010000022.1"/>
</dbReference>
<reference evidence="3 4" key="1">
    <citation type="journal article" date="2019" name="Int. J. Syst. Evol. Microbiol.">
        <title>The Global Catalogue of Microorganisms (GCM) 10K type strain sequencing project: providing services to taxonomists for standard genome sequencing and annotation.</title>
        <authorList>
            <consortium name="The Broad Institute Genomics Platform"/>
            <consortium name="The Broad Institute Genome Sequencing Center for Infectious Disease"/>
            <person name="Wu L."/>
            <person name="Ma J."/>
        </authorList>
    </citation>
    <scope>NUCLEOTIDE SEQUENCE [LARGE SCALE GENOMIC DNA]</scope>
    <source>
        <strain evidence="3 4">JCM 3325</strain>
    </source>
</reference>
<accession>A0ABN3JU92</accession>
<keyword evidence="4" id="KW-1185">Reference proteome</keyword>
<evidence type="ECO:0000256" key="1">
    <source>
        <dbReference type="SAM" id="MobiDB-lite"/>
    </source>
</evidence>
<gene>
    <name evidence="3" type="ORF">GCM10010191_61620</name>
</gene>
<evidence type="ECO:0000259" key="2">
    <source>
        <dbReference type="PROSITE" id="PS50801"/>
    </source>
</evidence>
<dbReference type="InterPro" id="IPR036513">
    <property type="entry name" value="STAS_dom_sf"/>
</dbReference>
<dbReference type="InterPro" id="IPR002645">
    <property type="entry name" value="STAS_dom"/>
</dbReference>
<evidence type="ECO:0000313" key="4">
    <source>
        <dbReference type="Proteomes" id="UP001501231"/>
    </source>
</evidence>